<dbReference type="InterPro" id="IPR036291">
    <property type="entry name" value="NAD(P)-bd_dom_sf"/>
</dbReference>
<dbReference type="Proteomes" id="UP000799753">
    <property type="component" value="Unassembled WGS sequence"/>
</dbReference>
<comment type="subcellular location">
    <subcellularLocation>
        <location evidence="1">Membrane</location>
    </subcellularLocation>
</comment>
<dbReference type="EMBL" id="MU006779">
    <property type="protein sequence ID" value="KAF2644344.1"/>
    <property type="molecule type" value="Genomic_DNA"/>
</dbReference>
<evidence type="ECO:0000313" key="3">
    <source>
        <dbReference type="EMBL" id="KAF2644344.1"/>
    </source>
</evidence>
<dbReference type="PANTHER" id="PTHR14097">
    <property type="entry name" value="OXIDOREDUCTASE HTATIP2"/>
    <property type="match status" value="1"/>
</dbReference>
<sequence>MVHLILTGATGLVGSAVLHSMLANETISRVSILSRRPVKMAEGHEDKVKVMIHKDFKTYDETLLNELRDAQGCVWALGVSQNDVNPTEYFNITHDYTMEAAKAFSTLHPETPFTFVYVSGEGATQTPGMFTPLFGRVKGQVEQSLLDFHKVHPNFKFYNVRPGGVDWRHHPEIHPFIPTQQLYKRMLIGSIGAIYQNMATPTRPMGKVFTELALRKGEPLEGQDLGMEGRLVPNVAIRRMATQYD</sequence>
<gene>
    <name evidence="3" type="ORF">P280DRAFT_421183</name>
</gene>
<dbReference type="InterPro" id="IPR001509">
    <property type="entry name" value="Epimerase_deHydtase"/>
</dbReference>
<dbReference type="OrthoDB" id="9975943at2759"/>
<dbReference type="GO" id="GO:0016020">
    <property type="term" value="C:membrane"/>
    <property type="evidence" value="ECO:0007669"/>
    <property type="project" value="UniProtKB-SubCell"/>
</dbReference>
<evidence type="ECO:0000313" key="4">
    <source>
        <dbReference type="Proteomes" id="UP000799753"/>
    </source>
</evidence>
<dbReference type="PANTHER" id="PTHR14097:SF8">
    <property type="entry name" value="NAD(P)-BINDING DOMAIN-CONTAINING PROTEIN"/>
    <property type="match status" value="1"/>
</dbReference>
<dbReference type="Gene3D" id="3.40.50.720">
    <property type="entry name" value="NAD(P)-binding Rossmann-like Domain"/>
    <property type="match status" value="1"/>
</dbReference>
<reference evidence="3" key="1">
    <citation type="journal article" date="2020" name="Stud. Mycol.">
        <title>101 Dothideomycetes genomes: a test case for predicting lifestyles and emergence of pathogens.</title>
        <authorList>
            <person name="Haridas S."/>
            <person name="Albert R."/>
            <person name="Binder M."/>
            <person name="Bloem J."/>
            <person name="Labutti K."/>
            <person name="Salamov A."/>
            <person name="Andreopoulos B."/>
            <person name="Baker S."/>
            <person name="Barry K."/>
            <person name="Bills G."/>
            <person name="Bluhm B."/>
            <person name="Cannon C."/>
            <person name="Castanera R."/>
            <person name="Culley D."/>
            <person name="Daum C."/>
            <person name="Ezra D."/>
            <person name="Gonzalez J."/>
            <person name="Henrissat B."/>
            <person name="Kuo A."/>
            <person name="Liang C."/>
            <person name="Lipzen A."/>
            <person name="Lutzoni F."/>
            <person name="Magnuson J."/>
            <person name="Mondo S."/>
            <person name="Nolan M."/>
            <person name="Ohm R."/>
            <person name="Pangilinan J."/>
            <person name="Park H.-J."/>
            <person name="Ramirez L."/>
            <person name="Alfaro M."/>
            <person name="Sun H."/>
            <person name="Tritt A."/>
            <person name="Yoshinaga Y."/>
            <person name="Zwiers L.-H."/>
            <person name="Turgeon B."/>
            <person name="Goodwin S."/>
            <person name="Spatafora J."/>
            <person name="Crous P."/>
            <person name="Grigoriev I."/>
        </authorList>
    </citation>
    <scope>NUCLEOTIDE SEQUENCE</scope>
    <source>
        <strain evidence="3">CBS 473.64</strain>
    </source>
</reference>
<dbReference type="SUPFAM" id="SSF51735">
    <property type="entry name" value="NAD(P)-binding Rossmann-fold domains"/>
    <property type="match status" value="1"/>
</dbReference>
<dbReference type="AlphaFoldDB" id="A0A6A6SDS5"/>
<dbReference type="Pfam" id="PF01370">
    <property type="entry name" value="Epimerase"/>
    <property type="match status" value="1"/>
</dbReference>
<feature type="domain" description="NAD-dependent epimerase/dehydratase" evidence="2">
    <location>
        <begin position="5"/>
        <end position="120"/>
    </location>
</feature>
<proteinExistence type="predicted"/>
<protein>
    <recommendedName>
        <fullName evidence="2">NAD-dependent epimerase/dehydratase domain-containing protein</fullName>
    </recommendedName>
</protein>
<accession>A0A6A6SDS5</accession>
<evidence type="ECO:0000256" key="1">
    <source>
        <dbReference type="ARBA" id="ARBA00004370"/>
    </source>
</evidence>
<keyword evidence="4" id="KW-1185">Reference proteome</keyword>
<name>A0A6A6SDS5_9PLEO</name>
<evidence type="ECO:0000259" key="2">
    <source>
        <dbReference type="Pfam" id="PF01370"/>
    </source>
</evidence>
<organism evidence="3 4">
    <name type="scientific">Massarina eburnea CBS 473.64</name>
    <dbReference type="NCBI Taxonomy" id="1395130"/>
    <lineage>
        <taxon>Eukaryota</taxon>
        <taxon>Fungi</taxon>
        <taxon>Dikarya</taxon>
        <taxon>Ascomycota</taxon>
        <taxon>Pezizomycotina</taxon>
        <taxon>Dothideomycetes</taxon>
        <taxon>Pleosporomycetidae</taxon>
        <taxon>Pleosporales</taxon>
        <taxon>Massarineae</taxon>
        <taxon>Massarinaceae</taxon>
        <taxon>Massarina</taxon>
    </lineage>
</organism>